<dbReference type="AlphaFoldDB" id="A0A1Z2KVH6"/>
<evidence type="ECO:0008006" key="3">
    <source>
        <dbReference type="Google" id="ProtNLM"/>
    </source>
</evidence>
<dbReference type="Proteomes" id="UP000195755">
    <property type="component" value="Chromosome"/>
</dbReference>
<dbReference type="RefSeq" id="WP_087924732.1">
    <property type="nucleotide sequence ID" value="NZ_CP021744.1"/>
</dbReference>
<name>A0A1Z2KVH6_9ACTN</name>
<proteinExistence type="predicted"/>
<organism evidence="1 2">
    <name type="scientific">Streptomyces albireticuli</name>
    <dbReference type="NCBI Taxonomy" id="1940"/>
    <lineage>
        <taxon>Bacteria</taxon>
        <taxon>Bacillati</taxon>
        <taxon>Actinomycetota</taxon>
        <taxon>Actinomycetes</taxon>
        <taxon>Kitasatosporales</taxon>
        <taxon>Streptomycetaceae</taxon>
        <taxon>Streptomyces</taxon>
    </lineage>
</organism>
<dbReference type="InterPro" id="IPR036250">
    <property type="entry name" value="AcylCo_DH-like_C"/>
</dbReference>
<evidence type="ECO:0000313" key="2">
    <source>
        <dbReference type="Proteomes" id="UP000195755"/>
    </source>
</evidence>
<dbReference type="OrthoDB" id="4225547at2"/>
<dbReference type="GO" id="GO:0016627">
    <property type="term" value="F:oxidoreductase activity, acting on the CH-CH group of donors"/>
    <property type="evidence" value="ECO:0007669"/>
    <property type="project" value="InterPro"/>
</dbReference>
<evidence type="ECO:0000313" key="1">
    <source>
        <dbReference type="EMBL" id="ARZ66058.1"/>
    </source>
</evidence>
<gene>
    <name evidence="1" type="ORF">SMD11_0392</name>
</gene>
<reference evidence="1 2" key="1">
    <citation type="submission" date="2017-06" db="EMBL/GenBank/DDBJ databases">
        <title>Streptomyces albireticuli Genome sequencing and assembly.</title>
        <authorList>
            <person name="Wang Y."/>
            <person name="Du B."/>
            <person name="Ding Y."/>
            <person name="Liu H."/>
            <person name="Hou Q."/>
            <person name="Liu K."/>
            <person name="Yao L."/>
            <person name="Wang C."/>
        </authorList>
    </citation>
    <scope>NUCLEOTIDE SEQUENCE [LARGE SCALE GENOMIC DNA]</scope>
    <source>
        <strain evidence="1 2">MDJK11</strain>
    </source>
</reference>
<protein>
    <recommendedName>
        <fullName evidence="3">Acyl-CoA dehydrogenase/oxidase C-terminal domain-containing protein</fullName>
    </recommendedName>
</protein>
<dbReference type="KEGG" id="salj:SMD11_0392"/>
<dbReference type="EMBL" id="CP021744">
    <property type="protein sequence ID" value="ARZ66058.1"/>
    <property type="molecule type" value="Genomic_DNA"/>
</dbReference>
<accession>A0A1Z2KVH6</accession>
<dbReference type="SUPFAM" id="SSF47203">
    <property type="entry name" value="Acyl-CoA dehydrogenase C-terminal domain-like"/>
    <property type="match status" value="1"/>
</dbReference>
<sequence>MTALDTGSPATAADRLAAFAGALDDCHERAVPGGVVVSPAGWAVASVRRLGDGAPVPDGSGVLAARHGPRASDAAALGTFREALLELHRRTLRGVLDAAVARLDRRESEGVPLLGRQLVRGSVADVALALSQARDVLRLPRPTAGRHHRVHRELVDAGRTALKLYGAFGFTAEGPGGLLHLTELLGDTYLYPEGPEDPEAEAGHE</sequence>